<dbReference type="STRING" id="688.A6E04_19380"/>
<protein>
    <recommendedName>
        <fullName evidence="3">DNA-binding protein</fullName>
    </recommendedName>
</protein>
<gene>
    <name evidence="1" type="ORF">A6E04_19380</name>
</gene>
<dbReference type="Proteomes" id="UP000093523">
    <property type="component" value="Unassembled WGS sequence"/>
</dbReference>
<proteinExistence type="predicted"/>
<evidence type="ECO:0008006" key="3">
    <source>
        <dbReference type="Google" id="ProtNLM"/>
    </source>
</evidence>
<dbReference type="AlphaFoldDB" id="A0A1B9NTI9"/>
<organism evidence="1 2">
    <name type="scientific">Aliivibrio logei</name>
    <name type="common">Vibrio logei</name>
    <dbReference type="NCBI Taxonomy" id="688"/>
    <lineage>
        <taxon>Bacteria</taxon>
        <taxon>Pseudomonadati</taxon>
        <taxon>Pseudomonadota</taxon>
        <taxon>Gammaproteobacteria</taxon>
        <taxon>Vibrionales</taxon>
        <taxon>Vibrionaceae</taxon>
        <taxon>Aliivibrio</taxon>
    </lineage>
</organism>
<dbReference type="EMBL" id="MAJU01000031">
    <property type="protein sequence ID" value="OCH17018.1"/>
    <property type="molecule type" value="Genomic_DNA"/>
</dbReference>
<reference evidence="1 2" key="1">
    <citation type="submission" date="2016-06" db="EMBL/GenBank/DDBJ databases">
        <authorList>
            <person name="Kjaerup R.B."/>
            <person name="Dalgaard T.S."/>
            <person name="Juul-Madsen H.R."/>
        </authorList>
    </citation>
    <scope>NUCLEOTIDE SEQUENCE [LARGE SCALE GENOMIC DNA]</scope>
    <source>
        <strain evidence="1 2">1S159</strain>
    </source>
</reference>
<evidence type="ECO:0000313" key="2">
    <source>
        <dbReference type="Proteomes" id="UP000093523"/>
    </source>
</evidence>
<name>A0A1B9NTI9_ALILO</name>
<accession>A0A1B9NTI9</accession>
<evidence type="ECO:0000313" key="1">
    <source>
        <dbReference type="EMBL" id="OCH17018.1"/>
    </source>
</evidence>
<comment type="caution">
    <text evidence="1">The sequence shown here is derived from an EMBL/GenBank/DDBJ whole genome shotgun (WGS) entry which is preliminary data.</text>
</comment>
<sequence>MAAYVQAIGKFCEETGMSRHSVILRMNAGDIPEVPRENAKGTRYIDMIEFKERVASGQFILSDLSKLSKDKKKSDKSNA</sequence>